<evidence type="ECO:0000256" key="13">
    <source>
        <dbReference type="ARBA" id="ARBA00047811"/>
    </source>
</evidence>
<evidence type="ECO:0000256" key="2">
    <source>
        <dbReference type="ARBA" id="ARBA00012409"/>
    </source>
</evidence>
<name>A0A8S1NEM3_9CILI</name>
<evidence type="ECO:0000256" key="6">
    <source>
        <dbReference type="ARBA" id="ARBA00022741"/>
    </source>
</evidence>
<dbReference type="GO" id="GO:0008353">
    <property type="term" value="F:RNA polymerase II CTD heptapeptide repeat kinase activity"/>
    <property type="evidence" value="ECO:0007669"/>
    <property type="project" value="UniProtKB-EC"/>
</dbReference>
<reference evidence="17" key="1">
    <citation type="submission" date="2021-01" db="EMBL/GenBank/DDBJ databases">
        <authorList>
            <consortium name="Genoscope - CEA"/>
            <person name="William W."/>
        </authorList>
    </citation>
    <scope>NUCLEOTIDE SEQUENCE</scope>
</reference>
<evidence type="ECO:0000256" key="9">
    <source>
        <dbReference type="ARBA" id="ARBA00038543"/>
    </source>
</evidence>
<keyword evidence="18" id="KW-1185">Reference proteome</keyword>
<evidence type="ECO:0000256" key="14">
    <source>
        <dbReference type="ARBA" id="ARBA00048367"/>
    </source>
</evidence>
<organism evidence="17 18">
    <name type="scientific">Paramecium sonneborni</name>
    <dbReference type="NCBI Taxonomy" id="65129"/>
    <lineage>
        <taxon>Eukaryota</taxon>
        <taxon>Sar</taxon>
        <taxon>Alveolata</taxon>
        <taxon>Ciliophora</taxon>
        <taxon>Intramacronucleata</taxon>
        <taxon>Oligohymenophorea</taxon>
        <taxon>Peniculida</taxon>
        <taxon>Parameciidae</taxon>
        <taxon>Paramecium</taxon>
    </lineage>
</organism>
<keyword evidence="4" id="KW-0723">Serine/threonine-protein kinase</keyword>
<dbReference type="EC" id="2.7.11.23" evidence="2"/>
<evidence type="ECO:0000256" key="1">
    <source>
        <dbReference type="ARBA" id="ARBA00006485"/>
    </source>
</evidence>
<dbReference type="Pfam" id="PF00069">
    <property type="entry name" value="Pkinase"/>
    <property type="match status" value="1"/>
</dbReference>
<dbReference type="AlphaFoldDB" id="A0A8S1NEM3"/>
<dbReference type="InterPro" id="IPR050108">
    <property type="entry name" value="CDK"/>
</dbReference>
<protein>
    <recommendedName>
        <fullName evidence="10">Cyclin-dependent kinase 2 homolog</fullName>
        <ecNumber evidence="3">2.7.11.22</ecNumber>
        <ecNumber evidence="2">2.7.11.23</ecNumber>
    </recommendedName>
    <alternativeName>
        <fullName evidence="11">Cell division control protein 2 homolog</fullName>
    </alternativeName>
    <alternativeName>
        <fullName evidence="12">cdc2-related kinase 2</fullName>
    </alternativeName>
</protein>
<gene>
    <name evidence="17" type="ORF">PSON_ATCC_30995.1.T0480014</name>
</gene>
<accession>A0A8S1NEM3</accession>
<feature type="domain" description="Protein kinase" evidence="16">
    <location>
        <begin position="9"/>
        <end position="317"/>
    </location>
</feature>
<keyword evidence="8" id="KW-0067">ATP-binding</keyword>
<evidence type="ECO:0000256" key="4">
    <source>
        <dbReference type="ARBA" id="ARBA00022527"/>
    </source>
</evidence>
<dbReference type="PANTHER" id="PTHR24056:SF495">
    <property type="entry name" value="CYCLIN-DEPENDENT KINASE 8-RELATED"/>
    <property type="match status" value="1"/>
</dbReference>
<evidence type="ECO:0000256" key="7">
    <source>
        <dbReference type="ARBA" id="ARBA00022777"/>
    </source>
</evidence>
<comment type="caution">
    <text evidence="17">The sequence shown here is derived from an EMBL/GenBank/DDBJ whole genome shotgun (WGS) entry which is preliminary data.</text>
</comment>
<dbReference type="EC" id="2.7.11.22" evidence="3"/>
<evidence type="ECO:0000256" key="8">
    <source>
        <dbReference type="ARBA" id="ARBA00022840"/>
    </source>
</evidence>
<sequence>MISVDHDYYTKIRKLPGGAYGKIYLCKLEKPIHNKRIFQWIPTPIDIETHPQHVVIKKFKPLKKKIGLDIDSLREVRFMNSMIHQNLNIPKQVFMKTSKKKNDDTFGSLCFVYDYMVSLTELIHVYREQNDFFQEEDIKLILFQILKGFEELHTKMIMHRDFKPENVLITKDGILKITDFGLARLWEDKPMTTQTCTMQYRSPELYFDSQRYSPSLDVWAIGCVFAELHLKQPLFSGESEMKILAKMVNILGNPTEQNWPGFLNLPQVIQFEKREPMNLFKVIPKMSSDGIDLLQKMLQYDPNKRISVKDALKHRYITSIKQQNLSKKLMQIIQNKLM</sequence>
<evidence type="ECO:0000256" key="5">
    <source>
        <dbReference type="ARBA" id="ARBA00022679"/>
    </source>
</evidence>
<dbReference type="OrthoDB" id="413582at2759"/>
<evidence type="ECO:0000313" key="17">
    <source>
        <dbReference type="EMBL" id="CAD8085164.1"/>
    </source>
</evidence>
<dbReference type="GO" id="GO:0005524">
    <property type="term" value="F:ATP binding"/>
    <property type="evidence" value="ECO:0007669"/>
    <property type="project" value="UniProtKB-KW"/>
</dbReference>
<dbReference type="FunFam" id="1.10.510.10:FF:000624">
    <property type="entry name" value="Mitogen-activated protein kinase"/>
    <property type="match status" value="1"/>
</dbReference>
<evidence type="ECO:0000256" key="10">
    <source>
        <dbReference type="ARBA" id="ARBA00039612"/>
    </source>
</evidence>
<dbReference type="Proteomes" id="UP000692954">
    <property type="component" value="Unassembled WGS sequence"/>
</dbReference>
<evidence type="ECO:0000256" key="12">
    <source>
        <dbReference type="ARBA" id="ARBA00042858"/>
    </source>
</evidence>
<dbReference type="EMBL" id="CAJJDN010000048">
    <property type="protein sequence ID" value="CAD8085164.1"/>
    <property type="molecule type" value="Genomic_DNA"/>
</dbReference>
<evidence type="ECO:0000256" key="3">
    <source>
        <dbReference type="ARBA" id="ARBA00012425"/>
    </source>
</evidence>
<evidence type="ECO:0000313" key="18">
    <source>
        <dbReference type="Proteomes" id="UP000692954"/>
    </source>
</evidence>
<dbReference type="GO" id="GO:0004693">
    <property type="term" value="F:cyclin-dependent protein serine/threonine kinase activity"/>
    <property type="evidence" value="ECO:0007669"/>
    <property type="project" value="UniProtKB-EC"/>
</dbReference>
<comment type="catalytic activity">
    <reaction evidence="13">
        <text>L-threonyl-[protein] + ATP = O-phospho-L-threonyl-[protein] + ADP + H(+)</text>
        <dbReference type="Rhea" id="RHEA:46608"/>
        <dbReference type="Rhea" id="RHEA-COMP:11060"/>
        <dbReference type="Rhea" id="RHEA-COMP:11605"/>
        <dbReference type="ChEBI" id="CHEBI:15378"/>
        <dbReference type="ChEBI" id="CHEBI:30013"/>
        <dbReference type="ChEBI" id="CHEBI:30616"/>
        <dbReference type="ChEBI" id="CHEBI:61977"/>
        <dbReference type="ChEBI" id="CHEBI:456216"/>
        <dbReference type="EC" id="2.7.11.22"/>
    </reaction>
</comment>
<comment type="catalytic activity">
    <reaction evidence="14">
        <text>L-seryl-[protein] + ATP = O-phospho-L-seryl-[protein] + ADP + H(+)</text>
        <dbReference type="Rhea" id="RHEA:17989"/>
        <dbReference type="Rhea" id="RHEA-COMP:9863"/>
        <dbReference type="Rhea" id="RHEA-COMP:11604"/>
        <dbReference type="ChEBI" id="CHEBI:15378"/>
        <dbReference type="ChEBI" id="CHEBI:29999"/>
        <dbReference type="ChEBI" id="CHEBI:30616"/>
        <dbReference type="ChEBI" id="CHEBI:83421"/>
        <dbReference type="ChEBI" id="CHEBI:456216"/>
        <dbReference type="EC" id="2.7.11.22"/>
    </reaction>
</comment>
<keyword evidence="6" id="KW-0547">Nucleotide-binding</keyword>
<keyword evidence="5" id="KW-0808">Transferase</keyword>
<dbReference type="GO" id="GO:0016592">
    <property type="term" value="C:mediator complex"/>
    <property type="evidence" value="ECO:0007669"/>
    <property type="project" value="TreeGrafter"/>
</dbReference>
<evidence type="ECO:0000259" key="16">
    <source>
        <dbReference type="PROSITE" id="PS50011"/>
    </source>
</evidence>
<dbReference type="InterPro" id="IPR008271">
    <property type="entry name" value="Ser/Thr_kinase_AS"/>
</dbReference>
<comment type="subunit">
    <text evidence="9">May form a complex composed of at least the catalytic subunit CRK2 and a cyclin.</text>
</comment>
<dbReference type="PROSITE" id="PS50011">
    <property type="entry name" value="PROTEIN_KINASE_DOM"/>
    <property type="match status" value="1"/>
</dbReference>
<evidence type="ECO:0000256" key="11">
    <source>
        <dbReference type="ARBA" id="ARBA00041902"/>
    </source>
</evidence>
<keyword evidence="7" id="KW-0418">Kinase</keyword>
<dbReference type="PANTHER" id="PTHR24056">
    <property type="entry name" value="CELL DIVISION PROTEIN KINASE"/>
    <property type="match status" value="1"/>
</dbReference>
<dbReference type="InterPro" id="IPR000719">
    <property type="entry name" value="Prot_kinase_dom"/>
</dbReference>
<dbReference type="PROSITE" id="PS00108">
    <property type="entry name" value="PROTEIN_KINASE_ST"/>
    <property type="match status" value="1"/>
</dbReference>
<proteinExistence type="inferred from homology"/>
<evidence type="ECO:0000256" key="15">
    <source>
        <dbReference type="ARBA" id="ARBA00049280"/>
    </source>
</evidence>
<comment type="catalytic activity">
    <reaction evidence="15">
        <text>[DNA-directed RNA polymerase] + ATP = phospho-[DNA-directed RNA polymerase] + ADP + H(+)</text>
        <dbReference type="Rhea" id="RHEA:10216"/>
        <dbReference type="Rhea" id="RHEA-COMP:11321"/>
        <dbReference type="Rhea" id="RHEA-COMP:11322"/>
        <dbReference type="ChEBI" id="CHEBI:15378"/>
        <dbReference type="ChEBI" id="CHEBI:30616"/>
        <dbReference type="ChEBI" id="CHEBI:43176"/>
        <dbReference type="ChEBI" id="CHEBI:68546"/>
        <dbReference type="ChEBI" id="CHEBI:456216"/>
        <dbReference type="EC" id="2.7.11.23"/>
    </reaction>
</comment>
<comment type="similarity">
    <text evidence="1">Belongs to the protein kinase superfamily. CMGC Ser/Thr protein kinase family. CDC2/CDKX subfamily.</text>
</comment>